<sequence length="39" mass="4530">MFFLCFLFVYLSGGEGKAEEDEEEVKFIHCVSVLIIQKM</sequence>
<name>A0A8B5Y987_BACLI</name>
<proteinExistence type="predicted"/>
<protein>
    <submittedName>
        <fullName evidence="1">Uncharacterized protein</fullName>
    </submittedName>
</protein>
<organism evidence="1 2">
    <name type="scientific">Bacillus licheniformis</name>
    <dbReference type="NCBI Taxonomy" id="1402"/>
    <lineage>
        <taxon>Bacteria</taxon>
        <taxon>Bacillati</taxon>
        <taxon>Bacillota</taxon>
        <taxon>Bacilli</taxon>
        <taxon>Bacillales</taxon>
        <taxon>Bacillaceae</taxon>
        <taxon>Bacillus</taxon>
    </lineage>
</organism>
<dbReference type="Proteomes" id="UP000435910">
    <property type="component" value="Unassembled WGS sequence"/>
</dbReference>
<reference evidence="1 2" key="1">
    <citation type="submission" date="2019-06" db="EMBL/GenBank/DDBJ databases">
        <title>Genome sequence analysis of &gt;100 Bacillus licheniformis strains suggests intrinsic resistance to this species.</title>
        <authorList>
            <person name="Wels M."/>
            <person name="Siezen R.J."/>
            <person name="Johansen E."/>
            <person name="Stuer-Lauridsen B."/>
            <person name="Bjerre K."/>
            <person name="Nielsen B.K.K."/>
        </authorList>
    </citation>
    <scope>NUCLEOTIDE SEQUENCE [LARGE SCALE GENOMIC DNA]</scope>
    <source>
        <strain evidence="1 2">BAC-16736</strain>
    </source>
</reference>
<evidence type="ECO:0000313" key="2">
    <source>
        <dbReference type="Proteomes" id="UP000435910"/>
    </source>
</evidence>
<evidence type="ECO:0000313" key="1">
    <source>
        <dbReference type="EMBL" id="TWL23712.1"/>
    </source>
</evidence>
<dbReference type="EMBL" id="NILC01000028">
    <property type="protein sequence ID" value="TWL23712.1"/>
    <property type="molecule type" value="Genomic_DNA"/>
</dbReference>
<dbReference type="AlphaFoldDB" id="A0A8B5Y987"/>
<gene>
    <name evidence="1" type="ORF">CHCC16736_1420</name>
</gene>
<accession>A0A8B5Y987</accession>
<comment type="caution">
    <text evidence="1">The sequence shown here is derived from an EMBL/GenBank/DDBJ whole genome shotgun (WGS) entry which is preliminary data.</text>
</comment>